<feature type="domain" description="RSE1/DDB1/CPSF1 first beta-propeller" evidence="5">
    <location>
        <begin position="13"/>
        <end position="210"/>
    </location>
</feature>
<evidence type="ECO:0008006" key="9">
    <source>
        <dbReference type="Google" id="ProtNLM"/>
    </source>
</evidence>
<proteinExistence type="predicted"/>
<dbReference type="STRING" id="329046.A0A1Y2CUN7"/>
<feature type="domain" description="RSE1/DDB1/CPSF1 second beta-propeller" evidence="6">
    <location>
        <begin position="483"/>
        <end position="964"/>
    </location>
</feature>
<evidence type="ECO:0000256" key="3">
    <source>
        <dbReference type="SAM" id="MobiDB-lite"/>
    </source>
</evidence>
<feature type="compositionally biased region" description="Acidic residues" evidence="3">
    <location>
        <begin position="678"/>
        <end position="689"/>
    </location>
</feature>
<dbReference type="InterPro" id="IPR018846">
    <property type="entry name" value="Beta-prop_RSE1/DDB1/CPSF1_1st"/>
</dbReference>
<feature type="domain" description="RSE1/DDB1/CPSF1 C-terminal" evidence="4">
    <location>
        <begin position="1041"/>
        <end position="1380"/>
    </location>
</feature>
<gene>
    <name evidence="7" type="ORF">BCR33DRAFT_781534</name>
</gene>
<dbReference type="Gene3D" id="2.130.10.10">
    <property type="entry name" value="YVTN repeat-like/Quinoprotein amine dehydrogenase"/>
    <property type="match status" value="3"/>
</dbReference>
<dbReference type="InterPro" id="IPR004871">
    <property type="entry name" value="RSE1/DDB1/CPSF1_C"/>
</dbReference>
<dbReference type="InterPro" id="IPR015943">
    <property type="entry name" value="WD40/YVTN_repeat-like_dom_sf"/>
</dbReference>
<evidence type="ECO:0000259" key="4">
    <source>
        <dbReference type="Pfam" id="PF03178"/>
    </source>
</evidence>
<dbReference type="Proteomes" id="UP000193642">
    <property type="component" value="Unassembled WGS sequence"/>
</dbReference>
<comment type="caution">
    <text evidence="7">The sequence shown here is derived from an EMBL/GenBank/DDBJ whole genome shotgun (WGS) entry which is preliminary data.</text>
</comment>
<name>A0A1Y2CUN7_9FUNG</name>
<evidence type="ECO:0000259" key="5">
    <source>
        <dbReference type="Pfam" id="PF10433"/>
    </source>
</evidence>
<dbReference type="GO" id="GO:0003676">
    <property type="term" value="F:nucleic acid binding"/>
    <property type="evidence" value="ECO:0007669"/>
    <property type="project" value="InterPro"/>
</dbReference>
<feature type="region of interest" description="Disordered" evidence="3">
    <location>
        <begin position="653"/>
        <end position="716"/>
    </location>
</feature>
<dbReference type="InterPro" id="IPR058543">
    <property type="entry name" value="Beta-prop_RSE1/DDB1/CPSF1_2nd"/>
</dbReference>
<organism evidence="7 8">
    <name type="scientific">Rhizoclosmatium globosum</name>
    <dbReference type="NCBI Taxonomy" id="329046"/>
    <lineage>
        <taxon>Eukaryota</taxon>
        <taxon>Fungi</taxon>
        <taxon>Fungi incertae sedis</taxon>
        <taxon>Chytridiomycota</taxon>
        <taxon>Chytridiomycota incertae sedis</taxon>
        <taxon>Chytridiomycetes</taxon>
        <taxon>Chytridiales</taxon>
        <taxon>Chytriomycetaceae</taxon>
        <taxon>Rhizoclosmatium</taxon>
    </lineage>
</organism>
<evidence type="ECO:0000256" key="1">
    <source>
        <dbReference type="ARBA" id="ARBA00004123"/>
    </source>
</evidence>
<evidence type="ECO:0000259" key="6">
    <source>
        <dbReference type="Pfam" id="PF23726"/>
    </source>
</evidence>
<evidence type="ECO:0000313" key="7">
    <source>
        <dbReference type="EMBL" id="ORY50025.1"/>
    </source>
</evidence>
<dbReference type="EMBL" id="MCGO01000008">
    <property type="protein sequence ID" value="ORY50025.1"/>
    <property type="molecule type" value="Genomic_DNA"/>
</dbReference>
<feature type="compositionally biased region" description="Polar residues" evidence="3">
    <location>
        <begin position="692"/>
        <end position="713"/>
    </location>
</feature>
<dbReference type="Pfam" id="PF03178">
    <property type="entry name" value="CPSF_A"/>
    <property type="match status" value="1"/>
</dbReference>
<evidence type="ECO:0000256" key="2">
    <source>
        <dbReference type="ARBA" id="ARBA00023242"/>
    </source>
</evidence>
<dbReference type="InterPro" id="IPR050358">
    <property type="entry name" value="RSE1/DDB1/CFT1"/>
</dbReference>
<keyword evidence="8" id="KW-1185">Reference proteome</keyword>
<dbReference type="Pfam" id="PF23726">
    <property type="entry name" value="Beta-prop_RSE1_2nd"/>
    <property type="match status" value="1"/>
</dbReference>
<reference evidence="7 8" key="1">
    <citation type="submission" date="2016-07" db="EMBL/GenBank/DDBJ databases">
        <title>Pervasive Adenine N6-methylation of Active Genes in Fungi.</title>
        <authorList>
            <consortium name="DOE Joint Genome Institute"/>
            <person name="Mondo S.J."/>
            <person name="Dannebaum R.O."/>
            <person name="Kuo R.C."/>
            <person name="Labutti K."/>
            <person name="Haridas S."/>
            <person name="Kuo A."/>
            <person name="Salamov A."/>
            <person name="Ahrendt S.R."/>
            <person name="Lipzen A."/>
            <person name="Sullivan W."/>
            <person name="Andreopoulos W.B."/>
            <person name="Clum A."/>
            <person name="Lindquist E."/>
            <person name="Daum C."/>
            <person name="Ramamoorthy G.K."/>
            <person name="Gryganskyi A."/>
            <person name="Culley D."/>
            <person name="Magnuson J.K."/>
            <person name="James T.Y."/>
            <person name="O'Malley M.A."/>
            <person name="Stajich J.E."/>
            <person name="Spatafora J.W."/>
            <person name="Visel A."/>
            <person name="Grigoriev I.V."/>
        </authorList>
    </citation>
    <scope>NUCLEOTIDE SEQUENCE [LARGE SCALE GENOMIC DNA]</scope>
    <source>
        <strain evidence="7 8">JEL800</strain>
    </source>
</reference>
<evidence type="ECO:0000313" key="8">
    <source>
        <dbReference type="Proteomes" id="UP000193642"/>
    </source>
</evidence>
<dbReference type="OrthoDB" id="6109at2759"/>
<dbReference type="GO" id="GO:0005634">
    <property type="term" value="C:nucleus"/>
    <property type="evidence" value="ECO:0007669"/>
    <property type="project" value="UniProtKB-SubCell"/>
</dbReference>
<comment type="subcellular location">
    <subcellularLocation>
        <location evidence="1">Nucleus</location>
    </subcellularLocation>
</comment>
<protein>
    <recommendedName>
        <fullName evidence="9">Cleavage/polyadenylation specificity factor A subunit C-terminal domain-containing protein</fullName>
    </recommendedName>
</protein>
<feature type="region of interest" description="Disordered" evidence="3">
    <location>
        <begin position="386"/>
        <end position="412"/>
    </location>
</feature>
<keyword evidence="2" id="KW-0539">Nucleus</keyword>
<dbReference type="Pfam" id="PF10433">
    <property type="entry name" value="Beta-prop_RSE1_1st"/>
    <property type="match status" value="1"/>
</dbReference>
<sequence>MHSFAASVHRATAIEHSTSLAFTSSKAANVVVARGSLLQIFTATATNTLNLVAEFALAGVVSSLAKVRLPTTRAGRAGCDSLLLAFADAKMSLVEYAPETATIVTVSIHYFERDEIKKELVLEKTPPVIRVDPQSRCAALCFYGDRIAILPFKQDVGHESDDPTSKYPFHPSYVLRTTEIDPKVRRVVDFAFLNDFIEPTLAILYETYQSWTGHEISSTPLSSGLLIQSTNALLYVDQTNIPGIAVAFNAFYGREHAFPAPPPADALGPTPVLRGNLLYHDSNVTDCKDWGIHLDGAQLVFLNPDTCLVILGDGECLVVELTGDAGSGGWDRRRGGVKRFRATRCGVRLTVPGCLVRVGNGLGFWWWEKGKKVAAIMSMDEDDDDDDLYGDSGKKSSSGGGGGKASDLNGSAGSEQSRFVFKVCDTLPGLGPIRDMAVGEPAKYSEDPFTPGDLVVRRDLEAVCCVGQGAYGALGVLSKNVRPKILTTVELAEIKETWSVKCFDPNATQAENEFHKFLIMSKEFGTTVLKTGDELQEISDIFATSVLKESAILQVQPNGVLLLDYEGKLIQNLAIGDDNTWVVSCSVSDAYVVLLLNTGDLILLKADAEHRNLTILLEKKDAAITSASLYCSPAGASNLETVGRVLRRQGRTFNNPSKMDLDILSSPTGGKRKHDEIMDQDDDDDDDDLYGGSSSKEVPSQENGANENGNTQDEIAEESKEEVYCFAYKESGRLDVLQLPDLVPVFSIPRFSMLSNSINDAFASSLPSAESEEKPKEDIGVDINEILVVSLGPDANNQDVYLMARTETGDLIIYKASRKKTSHLSHLLAMIPHKLQPLPLNKVDTLHSIVSLRRQTKARPKTTCRPSFVKRDYLRPFNQVGSFGGADGKTGSFYCGVFMTGKYPCWIMAGQGGGSSSAEGFELIDGMQVAKGIDIEDAAELHNVNVPHGFVYVNEKGLLRLCQLPWQFNYDLEWPMCKVSLRRVPHKITYHFESDTYIMAASTPYPFNLSKAQQAAAWQQAFWTKAKEDRTGLYYPSTGTYSLELISPVTWETVDRFQLEEFEQILCAQVVNLDSKQTNSGKKLFLAVGTGMCRGEDLTARGRILIFEIIDVVPEIDNPQTCHKFKLLHKAEEKSPITALCGINGYLACAIGSRMILHTFDDDTLNGIAFLDTNIYVNNLTSIKNTLILSDVVKGVWFCGYQEDPPKLKMLGKDYSPMMAYGCEYIVDDQTMAFIVSDHEKNMHVLHICLNVTFQSYEGQKLIHKGEMHLGYRVQKYIRLRKLPLGRTKFGAIQYSNQYFCVGGTLDGGLNYTIPCSEKLYKRLYAVYSRMVNYLLPLAGLNPRGFRQIQTRNKPLTTLITSGPPGPKSILDGDLLFQYLSIPVSLQRDIAKGVGSSVERIIDDLLEVMTGTDYF</sequence>
<dbReference type="PANTHER" id="PTHR10644">
    <property type="entry name" value="DNA REPAIR/RNA PROCESSING CPSF FAMILY"/>
    <property type="match status" value="1"/>
</dbReference>
<accession>A0A1Y2CUN7</accession>